<dbReference type="Proteomes" id="UP001185659">
    <property type="component" value="Unassembled WGS sequence"/>
</dbReference>
<sequence length="163" mass="17986">MLTSKMGLMSKTGRAEAPLTLPGAGFSDTYSGVSKDTFDASAALTRAFARPPRWIGMLMRWRNAIVRPFGLKTGKDALDHVNAAEQGPFPVLERSSRRIVLGADDRHLDFRLIVEADPAEGPGTRVSCTTLVRPHNPFGWLYLLTIMPFHKLIVANTLRRIVA</sequence>
<comment type="caution">
    <text evidence="1">The sequence shown here is derived from an EMBL/GenBank/DDBJ whole genome shotgun (WGS) entry which is preliminary data.</text>
</comment>
<proteinExistence type="predicted"/>
<accession>A0ABU4ARM6</accession>
<organism evidence="1 2">
    <name type="scientific">Nitratireductor aquimarinus</name>
    <dbReference type="NCBI Taxonomy" id="889300"/>
    <lineage>
        <taxon>Bacteria</taxon>
        <taxon>Pseudomonadati</taxon>
        <taxon>Pseudomonadota</taxon>
        <taxon>Alphaproteobacteria</taxon>
        <taxon>Hyphomicrobiales</taxon>
        <taxon>Phyllobacteriaceae</taxon>
        <taxon>Nitratireductor</taxon>
    </lineage>
</organism>
<dbReference type="Pfam" id="PF11066">
    <property type="entry name" value="DUF2867"/>
    <property type="match status" value="1"/>
</dbReference>
<protein>
    <submittedName>
        <fullName evidence="1">DUF2867 domain-containing protein</fullName>
    </submittedName>
</protein>
<evidence type="ECO:0000313" key="1">
    <source>
        <dbReference type="EMBL" id="MDV6228888.1"/>
    </source>
</evidence>
<keyword evidence="2" id="KW-1185">Reference proteome</keyword>
<reference evidence="1 2" key="1">
    <citation type="submission" date="2023-10" db="EMBL/GenBank/DDBJ databases">
        <authorList>
            <person name="Venkata Ramana C."/>
            <person name="Sasikala C."/>
            <person name="Dhurka M."/>
        </authorList>
    </citation>
    <scope>NUCLEOTIDE SEQUENCE [LARGE SCALE GENOMIC DNA]</scope>
    <source>
        <strain evidence="1 2">KCTC 32151</strain>
    </source>
</reference>
<evidence type="ECO:0000313" key="2">
    <source>
        <dbReference type="Proteomes" id="UP001185659"/>
    </source>
</evidence>
<dbReference type="RefSeq" id="WP_317562561.1">
    <property type="nucleotide sequence ID" value="NZ_JAWLIP010000013.1"/>
</dbReference>
<dbReference type="EMBL" id="JAWLIP010000013">
    <property type="protein sequence ID" value="MDV6228888.1"/>
    <property type="molecule type" value="Genomic_DNA"/>
</dbReference>
<name>A0ABU4ARM6_9HYPH</name>
<dbReference type="InterPro" id="IPR021295">
    <property type="entry name" value="DUF2867"/>
</dbReference>
<gene>
    <name evidence="1" type="ORF">R2G56_21595</name>
</gene>